<evidence type="ECO:0000313" key="4">
    <source>
        <dbReference type="EMBL" id="OEL28944.1"/>
    </source>
</evidence>
<evidence type="ECO:0008006" key="6">
    <source>
        <dbReference type="Google" id="ProtNLM"/>
    </source>
</evidence>
<feature type="domain" description="F-box associated beta-propeller type 3" evidence="3">
    <location>
        <begin position="301"/>
        <end position="502"/>
    </location>
</feature>
<name>A0A1E5VV45_9POAL</name>
<gene>
    <name evidence="4" type="ORF">BAE44_0010041</name>
</gene>
<organism evidence="4 5">
    <name type="scientific">Dichanthelium oligosanthes</name>
    <dbReference type="NCBI Taxonomy" id="888268"/>
    <lineage>
        <taxon>Eukaryota</taxon>
        <taxon>Viridiplantae</taxon>
        <taxon>Streptophyta</taxon>
        <taxon>Embryophyta</taxon>
        <taxon>Tracheophyta</taxon>
        <taxon>Spermatophyta</taxon>
        <taxon>Magnoliopsida</taxon>
        <taxon>Liliopsida</taxon>
        <taxon>Poales</taxon>
        <taxon>Poaceae</taxon>
        <taxon>PACMAD clade</taxon>
        <taxon>Panicoideae</taxon>
        <taxon>Panicodae</taxon>
        <taxon>Paniceae</taxon>
        <taxon>Dichantheliinae</taxon>
        <taxon>Dichanthelium</taxon>
    </lineage>
</organism>
<dbReference type="Pfam" id="PF08268">
    <property type="entry name" value="FBA_3"/>
    <property type="match status" value="1"/>
</dbReference>
<dbReference type="AlphaFoldDB" id="A0A1E5VV45"/>
<dbReference type="PANTHER" id="PTHR31672">
    <property type="entry name" value="BNACNNG10540D PROTEIN"/>
    <property type="match status" value="1"/>
</dbReference>
<dbReference type="PANTHER" id="PTHR31672:SF2">
    <property type="entry name" value="F-BOX DOMAIN-CONTAINING PROTEIN"/>
    <property type="match status" value="1"/>
</dbReference>
<dbReference type="NCBIfam" id="TIGR01640">
    <property type="entry name" value="F_box_assoc_1"/>
    <property type="match status" value="1"/>
</dbReference>
<reference evidence="4 5" key="1">
    <citation type="submission" date="2016-09" db="EMBL/GenBank/DDBJ databases">
        <title>The draft genome of Dichanthelium oligosanthes: A C3 panicoid grass species.</title>
        <authorList>
            <person name="Studer A.J."/>
            <person name="Schnable J.C."/>
            <person name="Brutnell T.P."/>
        </authorList>
    </citation>
    <scope>NUCLEOTIDE SEQUENCE [LARGE SCALE GENOMIC DNA]</scope>
    <source>
        <strain evidence="5">cv. Kellogg 1175</strain>
        <tissue evidence="4">Leaf</tissue>
    </source>
</reference>
<dbReference type="SUPFAM" id="SSF81383">
    <property type="entry name" value="F-box domain"/>
    <property type="match status" value="1"/>
</dbReference>
<sequence>MHAAEAAGITELVPFLQMPVLPPVPLHGRLHWPPHQASSTADDATKMVVYDTSLETFHLMDGPPTSTATWTKLFDMGGLLAAADFGEEVAHTDLWFLEDYGSRRWELRHRIASPWGPDRRRMPMLPRQLQSVAVAGDQHGNVMLGNRNGLVLYNTKRRAVKAVDSVATSEDDHVLMSRHVFKESLVQHPYFTVPEQSCLKQWMTGAAKRIGIGMEAETPIRRLSHDTITYILLRLPAKSVLRAGAVCKDWRGVTADPSFLAAHARRQQAEVVMYKYMGVRPCEIALDVVPVSPDDDEAARRRLIRYPRMTVFLLLASCNGVLLFRKSERGSFLLCNPTTRQWAELPQLARGRCRGGRVGVDKYAFYSHQPSGEYRLLCYHGHSWFILSTGAAEPRQVHMLPGTWITNSLLMAPPVALDGRLHWPPTVADASTTTTTMVVFDTLSEMFHRMAGPPTATADLVKLFYMEGLLAAADFGEEKHVDLWFLEDYNAGRWERRHRVATAWNNPGVDRGPPQEARDLVCVAAAGERQRHAGQPRLVGGVQPEDEDDEDPRLRGHAGEQRGGVTPCLQREPGAAPELRRTVRRRPGADLLLVLGFCIPFGRASFYFFTRDYRLVALQVPLLSQINAFFAFDKEINGHAMLLPAPCSCHKGFQTSD</sequence>
<evidence type="ECO:0000259" key="3">
    <source>
        <dbReference type="Pfam" id="PF08268"/>
    </source>
</evidence>
<evidence type="ECO:0000256" key="1">
    <source>
        <dbReference type="SAM" id="MobiDB-lite"/>
    </source>
</evidence>
<protein>
    <recommendedName>
        <fullName evidence="6">F-box domain-containing protein</fullName>
    </recommendedName>
</protein>
<dbReference type="InterPro" id="IPR017451">
    <property type="entry name" value="F-box-assoc_interact_dom"/>
</dbReference>
<proteinExistence type="predicted"/>
<dbReference type="InterPro" id="IPR013187">
    <property type="entry name" value="F-box-assoc_dom_typ3"/>
</dbReference>
<feature type="region of interest" description="Disordered" evidence="1">
    <location>
        <begin position="529"/>
        <end position="572"/>
    </location>
</feature>
<dbReference type="Gene3D" id="1.20.1280.50">
    <property type="match status" value="1"/>
</dbReference>
<dbReference type="EMBL" id="LWDX02028814">
    <property type="protein sequence ID" value="OEL28944.1"/>
    <property type="molecule type" value="Genomic_DNA"/>
</dbReference>
<dbReference type="Pfam" id="PF00646">
    <property type="entry name" value="F-box"/>
    <property type="match status" value="1"/>
</dbReference>
<dbReference type="InterPro" id="IPR001810">
    <property type="entry name" value="F-box_dom"/>
</dbReference>
<dbReference type="InterPro" id="IPR050796">
    <property type="entry name" value="SCF_F-box_component"/>
</dbReference>
<dbReference type="InterPro" id="IPR036047">
    <property type="entry name" value="F-box-like_dom_sf"/>
</dbReference>
<evidence type="ECO:0000313" key="5">
    <source>
        <dbReference type="Proteomes" id="UP000095767"/>
    </source>
</evidence>
<comment type="caution">
    <text evidence="4">The sequence shown here is derived from an EMBL/GenBank/DDBJ whole genome shotgun (WGS) entry which is preliminary data.</text>
</comment>
<evidence type="ECO:0000259" key="2">
    <source>
        <dbReference type="Pfam" id="PF00646"/>
    </source>
</evidence>
<accession>A0A1E5VV45</accession>
<feature type="domain" description="F-box" evidence="2">
    <location>
        <begin position="222"/>
        <end position="259"/>
    </location>
</feature>
<keyword evidence="5" id="KW-1185">Reference proteome</keyword>
<dbReference type="Proteomes" id="UP000095767">
    <property type="component" value="Unassembled WGS sequence"/>
</dbReference>
<dbReference type="OrthoDB" id="681455at2759"/>